<protein>
    <submittedName>
        <fullName evidence="1">Uncharacterized protein</fullName>
    </submittedName>
</protein>
<organism evidence="1">
    <name type="scientific">hydrothermal vent metagenome</name>
    <dbReference type="NCBI Taxonomy" id="652676"/>
    <lineage>
        <taxon>unclassified sequences</taxon>
        <taxon>metagenomes</taxon>
        <taxon>ecological metagenomes</taxon>
    </lineage>
</organism>
<dbReference type="EMBL" id="CZRL01000089">
    <property type="protein sequence ID" value="CUS52806.1"/>
    <property type="molecule type" value="Genomic_DNA"/>
</dbReference>
<accession>A0A160TTB1</accession>
<evidence type="ECO:0000313" key="1">
    <source>
        <dbReference type="EMBL" id="CUS52806.1"/>
    </source>
</evidence>
<sequence>MSLADRFLSVGVKSASEIPTAGSGRFVPAWRPNKTVSVSSAAQIRRSREEKVRSAKGLGSGCLGLVMLV</sequence>
<dbReference type="AlphaFoldDB" id="A0A160TTB1"/>
<name>A0A160TTB1_9ZZZZ</name>
<proteinExistence type="predicted"/>
<reference evidence="1" key="1">
    <citation type="submission" date="2015-10" db="EMBL/GenBank/DDBJ databases">
        <authorList>
            <person name="Gilbert D.G."/>
        </authorList>
    </citation>
    <scope>NUCLEOTIDE SEQUENCE</scope>
</reference>
<gene>
    <name evidence="1" type="ORF">MGWOODY_XGa1333</name>
</gene>